<gene>
    <name evidence="1" type="ORF">LOK49_LG12G03077</name>
</gene>
<organism evidence="1 2">
    <name type="scientific">Camellia lanceoleosa</name>
    <dbReference type="NCBI Taxonomy" id="1840588"/>
    <lineage>
        <taxon>Eukaryota</taxon>
        <taxon>Viridiplantae</taxon>
        <taxon>Streptophyta</taxon>
        <taxon>Embryophyta</taxon>
        <taxon>Tracheophyta</taxon>
        <taxon>Spermatophyta</taxon>
        <taxon>Magnoliopsida</taxon>
        <taxon>eudicotyledons</taxon>
        <taxon>Gunneridae</taxon>
        <taxon>Pentapetalae</taxon>
        <taxon>asterids</taxon>
        <taxon>Ericales</taxon>
        <taxon>Theaceae</taxon>
        <taxon>Camellia</taxon>
    </lineage>
</organism>
<proteinExistence type="predicted"/>
<evidence type="ECO:0000313" key="1">
    <source>
        <dbReference type="EMBL" id="KAI7992850.1"/>
    </source>
</evidence>
<name>A0ACC0FW13_9ERIC</name>
<protein>
    <submittedName>
        <fullName evidence="1">Kelch-like protein 12</fullName>
    </submittedName>
</protein>
<comment type="caution">
    <text evidence="1">The sequence shown here is derived from an EMBL/GenBank/DDBJ whole genome shotgun (WGS) entry which is preliminary data.</text>
</comment>
<accession>A0ACC0FW13</accession>
<dbReference type="EMBL" id="CM045770">
    <property type="protein sequence ID" value="KAI7992850.1"/>
    <property type="molecule type" value="Genomic_DNA"/>
</dbReference>
<dbReference type="Proteomes" id="UP001060215">
    <property type="component" value="Chromosome 13"/>
</dbReference>
<sequence length="99" mass="10921">MIETCNERPPEIDDSILIVGGFDGSSWLSALGSYSPSRDTMKSLRSMTFVCSYVSTATLNGELYIFGGGDCDIWHDTGIAAMFLVNPFIVCDSLIFYMR</sequence>
<keyword evidence="2" id="KW-1185">Reference proteome</keyword>
<reference evidence="1 2" key="1">
    <citation type="journal article" date="2022" name="Plant J.">
        <title>Chromosome-level genome of Camellia lanceoleosa provides a valuable resource for understanding genome evolution and self-incompatibility.</title>
        <authorList>
            <person name="Gong W."/>
            <person name="Xiao S."/>
            <person name="Wang L."/>
            <person name="Liao Z."/>
            <person name="Chang Y."/>
            <person name="Mo W."/>
            <person name="Hu G."/>
            <person name="Li W."/>
            <person name="Zhao G."/>
            <person name="Zhu H."/>
            <person name="Hu X."/>
            <person name="Ji K."/>
            <person name="Xiang X."/>
            <person name="Song Q."/>
            <person name="Yuan D."/>
            <person name="Jin S."/>
            <person name="Zhang L."/>
        </authorList>
    </citation>
    <scope>NUCLEOTIDE SEQUENCE [LARGE SCALE GENOMIC DNA]</scope>
    <source>
        <tissue evidence="1">Fresh and healthy young leaves</tissue>
    </source>
</reference>
<evidence type="ECO:0000313" key="2">
    <source>
        <dbReference type="Proteomes" id="UP001060215"/>
    </source>
</evidence>